<evidence type="ECO:0000313" key="1">
    <source>
        <dbReference type="EMBL" id="CUP89390.1"/>
    </source>
</evidence>
<dbReference type="InterPro" id="IPR036866">
    <property type="entry name" value="RibonucZ/Hydroxyglut_hydro"/>
</dbReference>
<proteinExistence type="predicted"/>
<gene>
    <name evidence="1" type="ORF">ERS852510_02589</name>
</gene>
<dbReference type="RefSeq" id="WP_057253526.1">
    <property type="nucleotide sequence ID" value="NZ_CZAO01000012.1"/>
</dbReference>
<sequence>MKCYFRSFDVGIGDCNIIRLVKNEEEQYAIMVDCGNYTEPLKEYIQNALHNHIDLLIATHIDDDHIQGITTMLKKHEGLTVGEIWYNCYRRTEGAEYIELNDQQKAILKQIQRVLPVEFDAINYREITATHGKTLAQTILCNENFKRVWKTEYVTCNTEDFDIPKGFGKIVFLAPKQEALKAIENKFKEAFDKYFMQAWDESIENVEELQELLIRLVDAYQDKFGGKQISAKNKPVYNVAFVRKQAKEEGTDGTDTNYSSIAFMLECGEHRIAMLGDAFADVIEETIDNKYKNQAKPMECDAIKVSHHGSNGNSSKTLLDRINSHIYFIPGGKGEKYPAWGTFGRIAEKHKDDQAKLIVFSHQCTITEKMNGLNEEVKRELGVETIITEQEYELFEW</sequence>
<accession>A0A174S2M8</accession>
<name>A0A174S2M8_BACUN</name>
<dbReference type="PANTHER" id="PTHR30619">
    <property type="entry name" value="DNA INTERNALIZATION/COMPETENCE PROTEIN COMEC/REC2"/>
    <property type="match status" value="1"/>
</dbReference>
<organism evidence="1 2">
    <name type="scientific">Bacteroides uniformis</name>
    <dbReference type="NCBI Taxonomy" id="820"/>
    <lineage>
        <taxon>Bacteria</taxon>
        <taxon>Pseudomonadati</taxon>
        <taxon>Bacteroidota</taxon>
        <taxon>Bacteroidia</taxon>
        <taxon>Bacteroidales</taxon>
        <taxon>Bacteroidaceae</taxon>
        <taxon>Bacteroides</taxon>
    </lineage>
</organism>
<protein>
    <submittedName>
        <fullName evidence="1">Beta-lactamase</fullName>
    </submittedName>
</protein>
<dbReference type="PANTHER" id="PTHR30619:SF1">
    <property type="entry name" value="RECOMBINATION PROTEIN 2"/>
    <property type="match status" value="1"/>
</dbReference>
<dbReference type="Proteomes" id="UP000095766">
    <property type="component" value="Unassembled WGS sequence"/>
</dbReference>
<reference evidence="1 2" key="1">
    <citation type="submission" date="2015-09" db="EMBL/GenBank/DDBJ databases">
        <authorList>
            <consortium name="Pathogen Informatics"/>
        </authorList>
    </citation>
    <scope>NUCLEOTIDE SEQUENCE [LARGE SCALE GENOMIC DNA]</scope>
    <source>
        <strain evidence="1 2">2789STDY5834898</strain>
    </source>
</reference>
<dbReference type="InterPro" id="IPR052159">
    <property type="entry name" value="Competence_DNA_uptake"/>
</dbReference>
<dbReference type="EMBL" id="CZAO01000012">
    <property type="protein sequence ID" value="CUP89390.1"/>
    <property type="molecule type" value="Genomic_DNA"/>
</dbReference>
<dbReference type="SUPFAM" id="SSF56281">
    <property type="entry name" value="Metallo-hydrolase/oxidoreductase"/>
    <property type="match status" value="1"/>
</dbReference>
<dbReference type="Gene3D" id="3.60.15.10">
    <property type="entry name" value="Ribonuclease Z/Hydroxyacylglutathione hydrolase-like"/>
    <property type="match status" value="1"/>
</dbReference>
<dbReference type="AlphaFoldDB" id="A0A174S2M8"/>
<evidence type="ECO:0000313" key="2">
    <source>
        <dbReference type="Proteomes" id="UP000095766"/>
    </source>
</evidence>